<dbReference type="AlphaFoldDB" id="A0A0F9AVF6"/>
<organism evidence="1">
    <name type="scientific">marine sediment metagenome</name>
    <dbReference type="NCBI Taxonomy" id="412755"/>
    <lineage>
        <taxon>unclassified sequences</taxon>
        <taxon>metagenomes</taxon>
        <taxon>ecological metagenomes</taxon>
    </lineage>
</organism>
<accession>A0A0F9AVF6</accession>
<evidence type="ECO:0000313" key="1">
    <source>
        <dbReference type="EMBL" id="KKL13430.1"/>
    </source>
</evidence>
<reference evidence="1" key="1">
    <citation type="journal article" date="2015" name="Nature">
        <title>Complex archaea that bridge the gap between prokaryotes and eukaryotes.</title>
        <authorList>
            <person name="Spang A."/>
            <person name="Saw J.H."/>
            <person name="Jorgensen S.L."/>
            <person name="Zaremba-Niedzwiedzka K."/>
            <person name="Martijn J."/>
            <person name="Lind A.E."/>
            <person name="van Eijk R."/>
            <person name="Schleper C."/>
            <person name="Guy L."/>
            <person name="Ettema T.J."/>
        </authorList>
    </citation>
    <scope>NUCLEOTIDE SEQUENCE</scope>
</reference>
<sequence length="135" mass="15166">TYKEESSPKFNLDLTITGPNGQTLFTEADTLNNLEKVDLVLPGDGTYEIGLANTTNKKNRSYGLAFELRPPIIGDFAPLDYIVDYADMDTIAQEWLLEVPDLEADLISDGIINLLDFAEFASHWLETDPAYYQQQ</sequence>
<feature type="non-terminal residue" evidence="1">
    <location>
        <position position="1"/>
    </location>
</feature>
<proteinExistence type="predicted"/>
<name>A0A0F9AVF6_9ZZZZ</name>
<dbReference type="InterPro" id="IPR008979">
    <property type="entry name" value="Galactose-bd-like_sf"/>
</dbReference>
<dbReference type="SUPFAM" id="SSF49785">
    <property type="entry name" value="Galactose-binding domain-like"/>
    <property type="match status" value="1"/>
</dbReference>
<evidence type="ECO:0008006" key="2">
    <source>
        <dbReference type="Google" id="ProtNLM"/>
    </source>
</evidence>
<comment type="caution">
    <text evidence="1">The sequence shown here is derived from an EMBL/GenBank/DDBJ whole genome shotgun (WGS) entry which is preliminary data.</text>
</comment>
<dbReference type="EMBL" id="LAZR01040856">
    <property type="protein sequence ID" value="KKL13430.1"/>
    <property type="molecule type" value="Genomic_DNA"/>
</dbReference>
<gene>
    <name evidence="1" type="ORF">LCGC14_2525810</name>
</gene>
<protein>
    <recommendedName>
        <fullName evidence="2">Peptidase C-terminal archaeal/bacterial domain-containing protein</fullName>
    </recommendedName>
</protein>